<dbReference type="EMBL" id="JBBPBN010000014">
    <property type="protein sequence ID" value="KAK9024894.1"/>
    <property type="molecule type" value="Genomic_DNA"/>
</dbReference>
<name>A0ABR2SIR6_9ROSI</name>
<keyword evidence="2" id="KW-1185">Reference proteome</keyword>
<dbReference type="Proteomes" id="UP001396334">
    <property type="component" value="Unassembled WGS sequence"/>
</dbReference>
<evidence type="ECO:0000313" key="2">
    <source>
        <dbReference type="Proteomes" id="UP001396334"/>
    </source>
</evidence>
<gene>
    <name evidence="1" type="ORF">V6N11_064800</name>
</gene>
<reference evidence="1 2" key="1">
    <citation type="journal article" date="2024" name="G3 (Bethesda)">
        <title>Genome assembly of Hibiscus sabdariffa L. provides insights into metabolisms of medicinal natural products.</title>
        <authorList>
            <person name="Kim T."/>
        </authorList>
    </citation>
    <scope>NUCLEOTIDE SEQUENCE [LARGE SCALE GENOMIC DNA]</scope>
    <source>
        <strain evidence="1">TK-2024</strain>
        <tissue evidence="1">Old leaves</tissue>
    </source>
</reference>
<protein>
    <submittedName>
        <fullName evidence="1">Uncharacterized protein</fullName>
    </submittedName>
</protein>
<accession>A0ABR2SIR6</accession>
<proteinExistence type="predicted"/>
<organism evidence="1 2">
    <name type="scientific">Hibiscus sabdariffa</name>
    <name type="common">roselle</name>
    <dbReference type="NCBI Taxonomy" id="183260"/>
    <lineage>
        <taxon>Eukaryota</taxon>
        <taxon>Viridiplantae</taxon>
        <taxon>Streptophyta</taxon>
        <taxon>Embryophyta</taxon>
        <taxon>Tracheophyta</taxon>
        <taxon>Spermatophyta</taxon>
        <taxon>Magnoliopsida</taxon>
        <taxon>eudicotyledons</taxon>
        <taxon>Gunneridae</taxon>
        <taxon>Pentapetalae</taxon>
        <taxon>rosids</taxon>
        <taxon>malvids</taxon>
        <taxon>Malvales</taxon>
        <taxon>Malvaceae</taxon>
        <taxon>Malvoideae</taxon>
        <taxon>Hibiscus</taxon>
    </lineage>
</organism>
<sequence length="85" mass="9010">MGGRGFLSLLSFGMEERLLVPRASAAGLSLSFKTADEEFALEAHSSNTINIDDVARKDLPMSFSSSSFVGIGRAVTTVDSNPKLS</sequence>
<comment type="caution">
    <text evidence="1">The sequence shown here is derived from an EMBL/GenBank/DDBJ whole genome shotgun (WGS) entry which is preliminary data.</text>
</comment>
<evidence type="ECO:0000313" key="1">
    <source>
        <dbReference type="EMBL" id="KAK9024894.1"/>
    </source>
</evidence>